<keyword evidence="2" id="KW-1185">Reference proteome</keyword>
<accession>A0A915JV48</accession>
<dbReference type="WBParaSite" id="nRc.2.0.1.t30166-RA">
    <property type="protein sequence ID" value="nRc.2.0.1.t30166-RA"/>
    <property type="gene ID" value="nRc.2.0.1.g30166"/>
</dbReference>
<organism evidence="2 3">
    <name type="scientific">Romanomermis culicivorax</name>
    <name type="common">Nematode worm</name>
    <dbReference type="NCBI Taxonomy" id="13658"/>
    <lineage>
        <taxon>Eukaryota</taxon>
        <taxon>Metazoa</taxon>
        <taxon>Ecdysozoa</taxon>
        <taxon>Nematoda</taxon>
        <taxon>Enoplea</taxon>
        <taxon>Dorylaimia</taxon>
        <taxon>Mermithida</taxon>
        <taxon>Mermithoidea</taxon>
        <taxon>Mermithidae</taxon>
        <taxon>Romanomermis</taxon>
    </lineage>
</organism>
<feature type="compositionally biased region" description="Polar residues" evidence="1">
    <location>
        <begin position="1"/>
        <end position="12"/>
    </location>
</feature>
<evidence type="ECO:0000313" key="3">
    <source>
        <dbReference type="WBParaSite" id="nRc.2.0.1.t30166-RA"/>
    </source>
</evidence>
<proteinExistence type="predicted"/>
<feature type="compositionally biased region" description="Polar residues" evidence="1">
    <location>
        <begin position="60"/>
        <end position="72"/>
    </location>
</feature>
<feature type="region of interest" description="Disordered" evidence="1">
    <location>
        <begin position="56"/>
        <end position="93"/>
    </location>
</feature>
<protein>
    <submittedName>
        <fullName evidence="3">Uncharacterized protein</fullName>
    </submittedName>
</protein>
<dbReference type="Proteomes" id="UP000887565">
    <property type="component" value="Unplaced"/>
</dbReference>
<dbReference type="AlphaFoldDB" id="A0A915JV48"/>
<evidence type="ECO:0000313" key="2">
    <source>
        <dbReference type="Proteomes" id="UP000887565"/>
    </source>
</evidence>
<reference evidence="3" key="1">
    <citation type="submission" date="2022-11" db="UniProtKB">
        <authorList>
            <consortium name="WormBaseParasite"/>
        </authorList>
    </citation>
    <scope>IDENTIFICATION</scope>
</reference>
<feature type="region of interest" description="Disordered" evidence="1">
    <location>
        <begin position="1"/>
        <end position="26"/>
    </location>
</feature>
<evidence type="ECO:0000256" key="1">
    <source>
        <dbReference type="SAM" id="MobiDB-lite"/>
    </source>
</evidence>
<name>A0A915JV48_ROMCU</name>
<feature type="compositionally biased region" description="Low complexity" evidence="1">
    <location>
        <begin position="74"/>
        <end position="85"/>
    </location>
</feature>
<sequence>MCAKRSTSSDLQGTAKFNKDQDGKTGKTLKVLRAQGQGQGCQELSPIMQGKVQKIGNRSGGQFQFHNPNQDSHGAACGRGAAPQGQGRGAQQG</sequence>